<dbReference type="EMBL" id="JAMZMK010006321">
    <property type="protein sequence ID" value="KAI7749606.1"/>
    <property type="molecule type" value="Genomic_DNA"/>
</dbReference>
<feature type="domain" description="Wall-associated receptor kinase C-terminal" evidence="2">
    <location>
        <begin position="107"/>
        <end position="196"/>
    </location>
</feature>
<evidence type="ECO:0000313" key="4">
    <source>
        <dbReference type="Proteomes" id="UP001206925"/>
    </source>
</evidence>
<keyword evidence="4" id="KW-1185">Reference proteome</keyword>
<evidence type="ECO:0000256" key="1">
    <source>
        <dbReference type="ARBA" id="ARBA00023180"/>
    </source>
</evidence>
<organism evidence="3 4">
    <name type="scientific">Ambrosia artemisiifolia</name>
    <name type="common">Common ragweed</name>
    <dbReference type="NCBI Taxonomy" id="4212"/>
    <lineage>
        <taxon>Eukaryota</taxon>
        <taxon>Viridiplantae</taxon>
        <taxon>Streptophyta</taxon>
        <taxon>Embryophyta</taxon>
        <taxon>Tracheophyta</taxon>
        <taxon>Spermatophyta</taxon>
        <taxon>Magnoliopsida</taxon>
        <taxon>eudicotyledons</taxon>
        <taxon>Gunneridae</taxon>
        <taxon>Pentapetalae</taxon>
        <taxon>asterids</taxon>
        <taxon>campanulids</taxon>
        <taxon>Asterales</taxon>
        <taxon>Asteraceae</taxon>
        <taxon>Asteroideae</taxon>
        <taxon>Heliantheae alliance</taxon>
        <taxon>Heliantheae</taxon>
        <taxon>Ambrosia</taxon>
    </lineage>
</organism>
<dbReference type="InterPro" id="IPR032872">
    <property type="entry name" value="WAK_assoc_C"/>
</dbReference>
<name>A0AAD5GR96_AMBAR</name>
<dbReference type="Pfam" id="PF14380">
    <property type="entry name" value="WAK_assoc"/>
    <property type="match status" value="1"/>
</dbReference>
<evidence type="ECO:0000259" key="2">
    <source>
        <dbReference type="Pfam" id="PF14380"/>
    </source>
</evidence>
<dbReference type="AlphaFoldDB" id="A0AAD5GR96"/>
<reference evidence="3" key="1">
    <citation type="submission" date="2022-06" db="EMBL/GenBank/DDBJ databases">
        <title>Uncovering the hologenomic basis of an extraordinary plant invasion.</title>
        <authorList>
            <person name="Bieker V.C."/>
            <person name="Martin M.D."/>
            <person name="Gilbert T."/>
            <person name="Hodgins K."/>
            <person name="Battlay P."/>
            <person name="Petersen B."/>
            <person name="Wilson J."/>
        </authorList>
    </citation>
    <scope>NUCLEOTIDE SEQUENCE</scope>
    <source>
        <strain evidence="3">AA19_3_7</strain>
        <tissue evidence="3">Leaf</tissue>
    </source>
</reference>
<keyword evidence="1" id="KW-0325">Glycoprotein</keyword>
<protein>
    <recommendedName>
        <fullName evidence="2">Wall-associated receptor kinase C-terminal domain-containing protein</fullName>
    </recommendedName>
</protein>
<comment type="caution">
    <text evidence="3">The sequence shown here is derived from an EMBL/GenBank/DDBJ whole genome shotgun (WGS) entry which is preliminary data.</text>
</comment>
<proteinExistence type="predicted"/>
<sequence length="213" mass="24196">MDNEPAASQFCGYHGFGIKCSEHNISEISLGSDLYHVKEILYDNFKSIILIDKDVDTPLGLRPNDCPRLQHGINLETLPLNFSMYNVNLSFHYNCNGSPPFATEMQCSGDPKKKSYVHVVNRTEETDWDVYMCDHEVETTVLNNQLDRSLDLLKFDELLRNGFELQWRSMDACEKCEESGGWCGHHDGLLCFCSDGTTSRGDCKVKVSFSITF</sequence>
<evidence type="ECO:0000313" key="3">
    <source>
        <dbReference type="EMBL" id="KAI7749606.1"/>
    </source>
</evidence>
<gene>
    <name evidence="3" type="ORF">M8C21_030119</name>
</gene>
<accession>A0AAD5GR96</accession>
<dbReference type="Proteomes" id="UP001206925">
    <property type="component" value="Unassembled WGS sequence"/>
</dbReference>
<dbReference type="PANTHER" id="PTHR33138:SF1">
    <property type="entry name" value="OS01G0113900 PROTEIN"/>
    <property type="match status" value="1"/>
</dbReference>
<dbReference type="PANTHER" id="PTHR33138">
    <property type="entry name" value="OS01G0690200 PROTEIN"/>
    <property type="match status" value="1"/>
</dbReference>